<organism evidence="1 2">
    <name type="scientific">Collybia nuda</name>
    <dbReference type="NCBI Taxonomy" id="64659"/>
    <lineage>
        <taxon>Eukaryota</taxon>
        <taxon>Fungi</taxon>
        <taxon>Dikarya</taxon>
        <taxon>Basidiomycota</taxon>
        <taxon>Agaricomycotina</taxon>
        <taxon>Agaricomycetes</taxon>
        <taxon>Agaricomycetidae</taxon>
        <taxon>Agaricales</taxon>
        <taxon>Tricholomatineae</taxon>
        <taxon>Clitocybaceae</taxon>
        <taxon>Collybia</taxon>
    </lineage>
</organism>
<comment type="caution">
    <text evidence="1">The sequence shown here is derived from an EMBL/GenBank/DDBJ whole genome shotgun (WGS) entry which is preliminary data.</text>
</comment>
<reference evidence="1" key="1">
    <citation type="submission" date="2020-11" db="EMBL/GenBank/DDBJ databases">
        <authorList>
            <consortium name="DOE Joint Genome Institute"/>
            <person name="Ahrendt S."/>
            <person name="Riley R."/>
            <person name="Andreopoulos W."/>
            <person name="Labutti K."/>
            <person name="Pangilinan J."/>
            <person name="Ruiz-Duenas F.J."/>
            <person name="Barrasa J.M."/>
            <person name="Sanchez-Garcia M."/>
            <person name="Camarero S."/>
            <person name="Miyauchi S."/>
            <person name="Serrano A."/>
            <person name="Linde D."/>
            <person name="Babiker R."/>
            <person name="Drula E."/>
            <person name="Ayuso-Fernandez I."/>
            <person name="Pacheco R."/>
            <person name="Padilla G."/>
            <person name="Ferreira P."/>
            <person name="Barriuso J."/>
            <person name="Kellner H."/>
            <person name="Castanera R."/>
            <person name="Alfaro M."/>
            <person name="Ramirez L."/>
            <person name="Pisabarro A.G."/>
            <person name="Kuo A."/>
            <person name="Tritt A."/>
            <person name="Lipzen A."/>
            <person name="He G."/>
            <person name="Yan M."/>
            <person name="Ng V."/>
            <person name="Cullen D."/>
            <person name="Martin F."/>
            <person name="Rosso M.-N."/>
            <person name="Henrissat B."/>
            <person name="Hibbett D."/>
            <person name="Martinez A.T."/>
            <person name="Grigoriev I.V."/>
        </authorList>
    </citation>
    <scope>NUCLEOTIDE SEQUENCE</scope>
    <source>
        <strain evidence="1">CBS 247.69</strain>
    </source>
</reference>
<protein>
    <submittedName>
        <fullName evidence="1">Uncharacterized protein</fullName>
    </submittedName>
</protein>
<keyword evidence="2" id="KW-1185">Reference proteome</keyword>
<dbReference type="Proteomes" id="UP000807353">
    <property type="component" value="Unassembled WGS sequence"/>
</dbReference>
<gene>
    <name evidence="1" type="ORF">BDZ94DRAFT_761573</name>
</gene>
<sequence length="108" mass="12016">MQHYTVLWTNLICRFGAEVLAAGPHHALVTGPAAQRMKLSLNERKKEGLKCDTSDILGSNIVWTPREERRARSSFTGPSNHNISLGEQIMPTLAWTLSRSPSSFGVWP</sequence>
<dbReference type="AlphaFoldDB" id="A0A9P6CIP3"/>
<proteinExistence type="predicted"/>
<accession>A0A9P6CIP3</accession>
<evidence type="ECO:0000313" key="1">
    <source>
        <dbReference type="EMBL" id="KAF9462023.1"/>
    </source>
</evidence>
<dbReference type="EMBL" id="MU150276">
    <property type="protein sequence ID" value="KAF9462023.1"/>
    <property type="molecule type" value="Genomic_DNA"/>
</dbReference>
<evidence type="ECO:0000313" key="2">
    <source>
        <dbReference type="Proteomes" id="UP000807353"/>
    </source>
</evidence>
<name>A0A9P6CIP3_9AGAR</name>